<dbReference type="AlphaFoldDB" id="A0A7W8DQV8"/>
<accession>A0A7W8DQV8</accession>
<dbReference type="RefSeq" id="WP_184210098.1">
    <property type="nucleotide sequence ID" value="NZ_JACHIF010000006.1"/>
</dbReference>
<keyword evidence="2" id="KW-1185">Reference proteome</keyword>
<gene>
    <name evidence="1" type="ORF">HNQ64_003148</name>
</gene>
<comment type="caution">
    <text evidence="1">The sequence shown here is derived from an EMBL/GenBank/DDBJ whole genome shotgun (WGS) entry which is preliminary data.</text>
</comment>
<reference evidence="1 2" key="1">
    <citation type="submission" date="2020-08" db="EMBL/GenBank/DDBJ databases">
        <title>Genomic Encyclopedia of Type Strains, Phase IV (KMG-IV): sequencing the most valuable type-strain genomes for metagenomic binning, comparative biology and taxonomic classification.</title>
        <authorList>
            <person name="Goeker M."/>
        </authorList>
    </citation>
    <scope>NUCLEOTIDE SEQUENCE [LARGE SCALE GENOMIC DNA]</scope>
    <source>
        <strain evidence="1 2">DSM 12251</strain>
    </source>
</reference>
<evidence type="ECO:0000313" key="1">
    <source>
        <dbReference type="EMBL" id="MBB5038883.1"/>
    </source>
</evidence>
<proteinExistence type="predicted"/>
<name>A0A7W8DQV8_9BACT</name>
<dbReference type="Proteomes" id="UP000534294">
    <property type="component" value="Unassembled WGS sequence"/>
</dbReference>
<dbReference type="EMBL" id="JACHIF010000006">
    <property type="protein sequence ID" value="MBB5038883.1"/>
    <property type="molecule type" value="Genomic_DNA"/>
</dbReference>
<evidence type="ECO:0000313" key="2">
    <source>
        <dbReference type="Proteomes" id="UP000534294"/>
    </source>
</evidence>
<sequence>MSPLIQHLISEIDSNTPDNDLNEVLLTARQAIFKLNGSQEYSPQVLDEWQDELQETNLTSEEISALVAHLKDFIRRHPDQPLVGTAIWALTATNSINEAHFFRNQIIIHANARRFHPVDQADYGLLRLGLDHIRWDSMREVWDRPGSERPDSYWTAVKIYLRRSHYQRMRAAHKSLR</sequence>
<protein>
    <submittedName>
        <fullName evidence="1">Uncharacterized protein</fullName>
    </submittedName>
</protein>
<organism evidence="1 2">
    <name type="scientific">Prosthecobacter dejongeii</name>
    <dbReference type="NCBI Taxonomy" id="48465"/>
    <lineage>
        <taxon>Bacteria</taxon>
        <taxon>Pseudomonadati</taxon>
        <taxon>Verrucomicrobiota</taxon>
        <taxon>Verrucomicrobiia</taxon>
        <taxon>Verrucomicrobiales</taxon>
        <taxon>Verrucomicrobiaceae</taxon>
        <taxon>Prosthecobacter</taxon>
    </lineage>
</organism>